<evidence type="ECO:0000313" key="8">
    <source>
        <dbReference type="Proteomes" id="UP001597233"/>
    </source>
</evidence>
<comment type="similarity">
    <text evidence="4">Belongs to the SIMIBI class G3E GTPase family. ZNG1 subfamily.</text>
</comment>
<dbReference type="Pfam" id="PF07683">
    <property type="entry name" value="CobW_C"/>
    <property type="match status" value="1"/>
</dbReference>
<dbReference type="SMART" id="SM00833">
    <property type="entry name" value="CobW_C"/>
    <property type="match status" value="1"/>
</dbReference>
<dbReference type="CDD" id="cd03112">
    <property type="entry name" value="CobW-like"/>
    <property type="match status" value="1"/>
</dbReference>
<evidence type="ECO:0000259" key="6">
    <source>
        <dbReference type="SMART" id="SM00833"/>
    </source>
</evidence>
<dbReference type="EMBL" id="JBHUEH010000032">
    <property type="protein sequence ID" value="MFD1887749.1"/>
    <property type="molecule type" value="Genomic_DNA"/>
</dbReference>
<evidence type="ECO:0000256" key="2">
    <source>
        <dbReference type="ARBA" id="ARBA00022801"/>
    </source>
</evidence>
<dbReference type="Proteomes" id="UP001597233">
    <property type="component" value="Unassembled WGS sequence"/>
</dbReference>
<evidence type="ECO:0000313" key="7">
    <source>
        <dbReference type="EMBL" id="MFD1887749.1"/>
    </source>
</evidence>
<keyword evidence="2" id="KW-0378">Hydrolase</keyword>
<dbReference type="InterPro" id="IPR027417">
    <property type="entry name" value="P-loop_NTPase"/>
</dbReference>
<keyword evidence="1" id="KW-0547">Nucleotide-binding</keyword>
<dbReference type="Gene3D" id="3.40.50.300">
    <property type="entry name" value="P-loop containing nucleotide triphosphate hydrolases"/>
    <property type="match status" value="1"/>
</dbReference>
<organism evidence="7 8">
    <name type="scientific">Paenibacillus wenxiniae</name>
    <dbReference type="NCBI Taxonomy" id="1636843"/>
    <lineage>
        <taxon>Bacteria</taxon>
        <taxon>Bacillati</taxon>
        <taxon>Bacillota</taxon>
        <taxon>Bacilli</taxon>
        <taxon>Bacillales</taxon>
        <taxon>Paenibacillaceae</taxon>
        <taxon>Paenibacillus</taxon>
    </lineage>
</organism>
<protein>
    <submittedName>
        <fullName evidence="7">CobW family GTP-binding protein</fullName>
    </submittedName>
</protein>
<dbReference type="Pfam" id="PF02492">
    <property type="entry name" value="cobW"/>
    <property type="match status" value="1"/>
</dbReference>
<dbReference type="PANTHER" id="PTHR13748:SF62">
    <property type="entry name" value="COBW DOMAIN-CONTAINING PROTEIN"/>
    <property type="match status" value="1"/>
</dbReference>
<comment type="caution">
    <text evidence="7">The sequence shown here is derived from an EMBL/GenBank/DDBJ whole genome shotgun (WGS) entry which is preliminary data.</text>
</comment>
<accession>A0ABW4RPZ4</accession>
<dbReference type="Gene3D" id="3.30.1220.10">
    <property type="entry name" value="CobW-like, C-terminal domain"/>
    <property type="match status" value="1"/>
</dbReference>
<dbReference type="PANTHER" id="PTHR13748">
    <property type="entry name" value="COBW-RELATED"/>
    <property type="match status" value="1"/>
</dbReference>
<keyword evidence="3" id="KW-0143">Chaperone</keyword>
<dbReference type="InterPro" id="IPR051316">
    <property type="entry name" value="Zinc-reg_GTPase_activator"/>
</dbReference>
<dbReference type="RefSeq" id="WP_347323961.1">
    <property type="nucleotide sequence ID" value="NZ_JBCGUH010000002.1"/>
</dbReference>
<evidence type="ECO:0000256" key="5">
    <source>
        <dbReference type="ARBA" id="ARBA00049117"/>
    </source>
</evidence>
<name>A0ABW4RPZ4_9BACL</name>
<keyword evidence="8" id="KW-1185">Reference proteome</keyword>
<dbReference type="SUPFAM" id="SSF52540">
    <property type="entry name" value="P-loop containing nucleoside triphosphate hydrolases"/>
    <property type="match status" value="1"/>
</dbReference>
<comment type="catalytic activity">
    <reaction evidence="5">
        <text>GTP + H2O = GDP + phosphate + H(+)</text>
        <dbReference type="Rhea" id="RHEA:19669"/>
        <dbReference type="ChEBI" id="CHEBI:15377"/>
        <dbReference type="ChEBI" id="CHEBI:15378"/>
        <dbReference type="ChEBI" id="CHEBI:37565"/>
        <dbReference type="ChEBI" id="CHEBI:43474"/>
        <dbReference type="ChEBI" id="CHEBI:58189"/>
    </reaction>
    <physiologicalReaction direction="left-to-right" evidence="5">
        <dbReference type="Rhea" id="RHEA:19670"/>
    </physiologicalReaction>
</comment>
<dbReference type="InterPro" id="IPR003495">
    <property type="entry name" value="CobW/HypB/UreG_nucleotide-bd"/>
</dbReference>
<dbReference type="InterPro" id="IPR036627">
    <property type="entry name" value="CobW-likC_sf"/>
</dbReference>
<proteinExistence type="inferred from homology"/>
<evidence type="ECO:0000256" key="4">
    <source>
        <dbReference type="ARBA" id="ARBA00034320"/>
    </source>
</evidence>
<gene>
    <name evidence="7" type="ORF">ACFSC9_19920</name>
</gene>
<evidence type="ECO:0000256" key="1">
    <source>
        <dbReference type="ARBA" id="ARBA00022741"/>
    </source>
</evidence>
<sequence length="410" mass="47097">MNNRCNDDSTEWISECNDSRFAMGCNDDDLAMERNERKQQANEHDVDQLIEHDIDQWIEHEVDQSMMGSRNADEIDDPRIPVTIVTGFLGAGKTTLLNHLLTSDHGQKIAVIVNEFGEVGIDHELIIGAEDEIIEMNNGCICCTVRGDLVKIALQLLDRKFGMNERAYHFDRIVIETTGLADPGPVIQTFLAEDLLAQFFKMDAVITLVDACHAHLHLHQGPEAQAQIAFADILLLNKSDLVNMEQLTALEARLRHMNVSAPIYHTCQSTLDIRYVLDVNAFDLSHKLDIRPNLLHAHHHHHHHEDHVRSIVLQDERPMHLQKINQFMDEWLINHAEDTYRYKGIIHVDQVDRRVVFQGVHMMLGINTDRNWRDDELRLTRIVIIGKNLDEVWFQQRFADCIAESTESAL</sequence>
<dbReference type="SUPFAM" id="SSF90002">
    <property type="entry name" value="Hypothetical protein YjiA, C-terminal domain"/>
    <property type="match status" value="1"/>
</dbReference>
<evidence type="ECO:0000256" key="3">
    <source>
        <dbReference type="ARBA" id="ARBA00023186"/>
    </source>
</evidence>
<dbReference type="InterPro" id="IPR011629">
    <property type="entry name" value="CobW-like_C"/>
</dbReference>
<feature type="domain" description="CobW C-terminal" evidence="6">
    <location>
        <begin position="308"/>
        <end position="402"/>
    </location>
</feature>
<reference evidence="8" key="1">
    <citation type="journal article" date="2019" name="Int. J. Syst. Evol. Microbiol.">
        <title>The Global Catalogue of Microorganisms (GCM) 10K type strain sequencing project: providing services to taxonomists for standard genome sequencing and annotation.</title>
        <authorList>
            <consortium name="The Broad Institute Genomics Platform"/>
            <consortium name="The Broad Institute Genome Sequencing Center for Infectious Disease"/>
            <person name="Wu L."/>
            <person name="Ma J."/>
        </authorList>
    </citation>
    <scope>NUCLEOTIDE SEQUENCE [LARGE SCALE GENOMIC DNA]</scope>
    <source>
        <strain evidence="8">CCUG 54950</strain>
    </source>
</reference>